<dbReference type="Proteomes" id="UP000616151">
    <property type="component" value="Unassembled WGS sequence"/>
</dbReference>
<evidence type="ECO:0000313" key="1">
    <source>
        <dbReference type="EMBL" id="MBK1869697.1"/>
    </source>
</evidence>
<evidence type="ECO:0000313" key="2">
    <source>
        <dbReference type="Proteomes" id="UP000616151"/>
    </source>
</evidence>
<dbReference type="EMBL" id="JAENHL010000008">
    <property type="protein sequence ID" value="MBK1869697.1"/>
    <property type="molecule type" value="Genomic_DNA"/>
</dbReference>
<keyword evidence="1" id="KW-0067">ATP-binding</keyword>
<keyword evidence="2" id="KW-1185">Reference proteome</keyword>
<sequence length="609" mass="67548">MIRLGLAWVAARLSRTDGEATAGLIAAYQEARRQLRDGESPAAIDRLSALFQLTPFDEDLLLLCLHAQLEGEPRQVTLQTAQALLDIGGFALSVKIWERLAPSAPLRRFRLIDSSERSIMATTPVLIDERIGRYLMGEDALDRRISAMLGPVEGGPLLRRHRALVETLAERLRQAARPLAMITGPRESGRRALAQALARGFGLGLCEVKPRLLDSAPDYLPLLAREALMGGFALLIDIGQPEGQRLIEERFADFPVLAIAIAEGRHEFSFPVPMLRLDPLSDQDRIELWHEALGPQMPDKREKIELIAQHFRFGPRLIAAAAQEADDLWLACREKASRELEQLADRIIPGFGWDDIVLPLDVIHDLKAAVAQIRHSARVYGDHGMGRKYPRGRGVSLLLSGPSGTGKTMAAEVIARDLNLDLFRVDLSRIVSKYIGETEKNLRAVFDAAEASGAVLFFDEADALFGKRSEVKDSHDRYANIEVSYLLQRMESYSGLAILATNMKNHFDPSFMRRIRYVIDVPFPDADSRRRIWQKAFPPELPCAALDFDVLARLDIAGGNISVIAINAAFLAAAENKPLGMAHIARAARAEYHKLDREFRGNVFGVAAS</sequence>
<comment type="caution">
    <text evidence="1">The sequence shown here is derived from an EMBL/GenBank/DDBJ whole genome shotgun (WGS) entry which is preliminary data.</text>
</comment>
<organism evidence="1 2">
    <name type="scientific">Taklimakanibacter albus</name>
    <dbReference type="NCBI Taxonomy" id="2800327"/>
    <lineage>
        <taxon>Bacteria</taxon>
        <taxon>Pseudomonadati</taxon>
        <taxon>Pseudomonadota</taxon>
        <taxon>Alphaproteobacteria</taxon>
        <taxon>Hyphomicrobiales</taxon>
        <taxon>Aestuariivirgaceae</taxon>
        <taxon>Taklimakanibacter</taxon>
    </lineage>
</organism>
<proteinExistence type="predicted"/>
<gene>
    <name evidence="1" type="ORF">JHL16_25270</name>
</gene>
<protein>
    <submittedName>
        <fullName evidence="1">ATP-binding protein</fullName>
    </submittedName>
</protein>
<accession>A0ACC5RAM4</accession>
<reference evidence="1" key="1">
    <citation type="submission" date="2021-01" db="EMBL/GenBank/DDBJ databases">
        <authorList>
            <person name="Sun Q."/>
        </authorList>
    </citation>
    <scope>NUCLEOTIDE SEQUENCE</scope>
    <source>
        <strain evidence="1">YIM B02566</strain>
    </source>
</reference>
<keyword evidence="1" id="KW-0547">Nucleotide-binding</keyword>
<name>A0ACC5RAM4_9HYPH</name>